<dbReference type="InterPro" id="IPR050090">
    <property type="entry name" value="Tyrosine_recombinase_XerCD"/>
</dbReference>
<name>A0A973WM18_9BRAD</name>
<dbReference type="PANTHER" id="PTHR30349:SF64">
    <property type="entry name" value="PROPHAGE INTEGRASE INTD-RELATED"/>
    <property type="match status" value="1"/>
</dbReference>
<keyword evidence="1" id="KW-0229">DNA integration</keyword>
<dbReference type="PANTHER" id="PTHR30349">
    <property type="entry name" value="PHAGE INTEGRASE-RELATED"/>
    <property type="match status" value="1"/>
</dbReference>
<evidence type="ECO:0000256" key="3">
    <source>
        <dbReference type="SAM" id="MobiDB-lite"/>
    </source>
</evidence>
<dbReference type="InterPro" id="IPR002104">
    <property type="entry name" value="Integrase_catalytic"/>
</dbReference>
<feature type="domain" description="Tyr recombinase" evidence="4">
    <location>
        <begin position="180"/>
        <end position="368"/>
    </location>
</feature>
<dbReference type="InterPro" id="IPR013762">
    <property type="entry name" value="Integrase-like_cat_sf"/>
</dbReference>
<proteinExistence type="predicted"/>
<keyword evidence="2" id="KW-0233">DNA recombination</keyword>
<evidence type="ECO:0000256" key="2">
    <source>
        <dbReference type="ARBA" id="ARBA00023172"/>
    </source>
</evidence>
<feature type="region of interest" description="Disordered" evidence="3">
    <location>
        <begin position="371"/>
        <end position="395"/>
    </location>
</feature>
<accession>A0A973WM18</accession>
<dbReference type="Gene3D" id="1.10.443.10">
    <property type="entry name" value="Intergrase catalytic core"/>
    <property type="match status" value="1"/>
</dbReference>
<dbReference type="PROSITE" id="PS51898">
    <property type="entry name" value="TYR_RECOMBINASE"/>
    <property type="match status" value="1"/>
</dbReference>
<organism evidence="5">
    <name type="scientific">Bradyrhizobium quebecense</name>
    <dbReference type="NCBI Taxonomy" id="2748629"/>
    <lineage>
        <taxon>Bacteria</taxon>
        <taxon>Pseudomonadati</taxon>
        <taxon>Pseudomonadota</taxon>
        <taxon>Alphaproteobacteria</taxon>
        <taxon>Hyphomicrobiales</taxon>
        <taxon>Nitrobacteraceae</taxon>
        <taxon>Bradyrhizobium</taxon>
    </lineage>
</organism>
<protein>
    <submittedName>
        <fullName evidence="5">Tyrosine-type recombinase/integrase</fullName>
    </submittedName>
</protein>
<reference evidence="5" key="1">
    <citation type="submission" date="2020-06" db="EMBL/GenBank/DDBJ databases">
        <title>Whole Genome Sequence of Bradyrhizobium sp. Strain 66S1MB.</title>
        <authorList>
            <person name="Bromfield E."/>
            <person name="Cloutier S."/>
        </authorList>
    </citation>
    <scope>NUCLEOTIDE SEQUENCE</scope>
    <source>
        <strain evidence="5">66S1MB</strain>
    </source>
</reference>
<sequence length="395" mass="46009">MSVYRPAKSPFWHFDFQIKGYRFSGSTGCESESDARAAEAEEKDRARELVAGWLAARRGPLTLQRACERWWDEHGQNLADLKIKSALDRIVEIIGGKTLLQDIIDDTVANLVAERRKDRRRDRTIVENGRARILYRQITPSTVNRTLDLLRRVMRRAKENWNAILPSEPTWKKHRLKQKKRPVRELLPSEERRLDETEGFDFAELRQFAIITGLRRQNLLLKWPQVNFELGTISVVTKGDEPRIIPLSRESYAILWRRRGHHPEYVFTYKAQRTWKNRTRKGRKLGDLVKGQRYPITATGFASNKKRKWEKAGVNARIHDLRHTTGMRTLRATGNLRIVQELLGHSTIAITSEFYTGATVDDVRAAMERTAEAQQRQRELLEQHQPKRSEKESGN</sequence>
<dbReference type="GO" id="GO:0015074">
    <property type="term" value="P:DNA integration"/>
    <property type="evidence" value="ECO:0007669"/>
    <property type="project" value="UniProtKB-KW"/>
</dbReference>
<dbReference type="SUPFAM" id="SSF56349">
    <property type="entry name" value="DNA breaking-rejoining enzymes"/>
    <property type="match status" value="1"/>
</dbReference>
<evidence type="ECO:0000313" key="5">
    <source>
        <dbReference type="EMBL" id="NVL07448.1"/>
    </source>
</evidence>
<dbReference type="GO" id="GO:0006310">
    <property type="term" value="P:DNA recombination"/>
    <property type="evidence" value="ECO:0007669"/>
    <property type="project" value="UniProtKB-KW"/>
</dbReference>
<gene>
    <name evidence="5" type="ORF">HU230_17240</name>
</gene>
<dbReference type="InterPro" id="IPR011010">
    <property type="entry name" value="DNA_brk_join_enz"/>
</dbReference>
<evidence type="ECO:0000259" key="4">
    <source>
        <dbReference type="PROSITE" id="PS51898"/>
    </source>
</evidence>
<dbReference type="EMBL" id="JABWSX010000001">
    <property type="protein sequence ID" value="NVL07448.1"/>
    <property type="molecule type" value="Genomic_DNA"/>
</dbReference>
<dbReference type="AlphaFoldDB" id="A0A973WM18"/>
<dbReference type="RefSeq" id="WP_176531119.1">
    <property type="nucleotide sequence ID" value="NZ_CP088022.1"/>
</dbReference>
<dbReference type="GO" id="GO:0003677">
    <property type="term" value="F:DNA binding"/>
    <property type="evidence" value="ECO:0007669"/>
    <property type="project" value="InterPro"/>
</dbReference>
<dbReference type="Pfam" id="PF00589">
    <property type="entry name" value="Phage_integrase"/>
    <property type="match status" value="1"/>
</dbReference>
<comment type="caution">
    <text evidence="5">The sequence shown here is derived from an EMBL/GenBank/DDBJ whole genome shotgun (WGS) entry which is preliminary data.</text>
</comment>
<evidence type="ECO:0000256" key="1">
    <source>
        <dbReference type="ARBA" id="ARBA00022908"/>
    </source>
</evidence>